<sequence length="341" mass="36483">MPWLLPGLLQAGDGSLAAVFGQQPAAGRVRRIFAAGPPAAVLVYCLAPDKLLGWPWPLTEEKRSLIAPAQRDLPVLGGLAGRASTISMETLVRLAPDLIVDAGTADATFRSANARASEQTGIPCVSFAGRLADSPLLLREASARFGVEARGERLANHAQAILERSRNGSHRLGTVYLARGPDGLETGLGGSIHSEAVELAGLENVAARLGSGGLARVSLEQLLDWQPDIVLCQDAGLQQYIRQSALWRNLPAVRANRVYRAPALPFGWLDGPPGLNRLLGLEWLLALTDPSQVAALPQRVREFFSLFYSMEPSEMQIRQLLSSHPNNPYAAVPGTAFGALQ</sequence>
<gene>
    <name evidence="2" type="ORF">JFY56_23535</name>
</gene>
<protein>
    <submittedName>
        <fullName evidence="2">ABC transporter substrate-binding protein</fullName>
    </submittedName>
</protein>
<proteinExistence type="predicted"/>
<dbReference type="Pfam" id="PF01497">
    <property type="entry name" value="Peripla_BP_2"/>
    <property type="match status" value="1"/>
</dbReference>
<dbReference type="InterPro" id="IPR002491">
    <property type="entry name" value="ABC_transptr_periplasmic_BD"/>
</dbReference>
<dbReference type="RefSeq" id="WP_208316702.1">
    <property type="nucleotide sequence ID" value="NZ_JAELYA010000012.1"/>
</dbReference>
<dbReference type="InterPro" id="IPR050902">
    <property type="entry name" value="ABC_Transporter_SBP"/>
</dbReference>
<dbReference type="PANTHER" id="PTHR30535:SF34">
    <property type="entry name" value="MOLYBDATE-BINDING PROTEIN MOLA"/>
    <property type="match status" value="1"/>
</dbReference>
<dbReference type="Gene3D" id="3.40.50.1980">
    <property type="entry name" value="Nitrogenase molybdenum iron protein domain"/>
    <property type="match status" value="2"/>
</dbReference>
<dbReference type="Gene3D" id="1.20.58.2180">
    <property type="match status" value="1"/>
</dbReference>
<reference evidence="2 3" key="1">
    <citation type="submission" date="2020-12" db="EMBL/GenBank/DDBJ databases">
        <title>Pseudomonas schmalbachii sp. nov. isolated from millipede gut.</title>
        <authorList>
            <person name="Shelomi M."/>
        </authorList>
    </citation>
    <scope>NUCLEOTIDE SEQUENCE [LARGE SCALE GENOMIC DNA]</scope>
    <source>
        <strain evidence="2 3">Milli4</strain>
    </source>
</reference>
<accession>A0ABS3TYE4</accession>
<dbReference type="Proteomes" id="UP000669060">
    <property type="component" value="Unassembled WGS sequence"/>
</dbReference>
<dbReference type="EMBL" id="JAELYA010000012">
    <property type="protein sequence ID" value="MBO3278203.1"/>
    <property type="molecule type" value="Genomic_DNA"/>
</dbReference>
<keyword evidence="3" id="KW-1185">Reference proteome</keyword>
<evidence type="ECO:0000259" key="1">
    <source>
        <dbReference type="PROSITE" id="PS50983"/>
    </source>
</evidence>
<organism evidence="2 3">
    <name type="scientific">Pseudomonas schmalbachii</name>
    <dbReference type="NCBI Taxonomy" id="2816993"/>
    <lineage>
        <taxon>Bacteria</taxon>
        <taxon>Pseudomonadati</taxon>
        <taxon>Pseudomonadota</taxon>
        <taxon>Gammaproteobacteria</taxon>
        <taxon>Pseudomonadales</taxon>
        <taxon>Pseudomonadaceae</taxon>
        <taxon>Pseudomonas</taxon>
    </lineage>
</organism>
<name>A0ABS3TYE4_9PSED</name>
<evidence type="ECO:0000313" key="3">
    <source>
        <dbReference type="Proteomes" id="UP000669060"/>
    </source>
</evidence>
<dbReference type="PROSITE" id="PS50983">
    <property type="entry name" value="FE_B12_PBP"/>
    <property type="match status" value="1"/>
</dbReference>
<feature type="domain" description="Fe/B12 periplasmic-binding" evidence="1">
    <location>
        <begin position="31"/>
        <end position="292"/>
    </location>
</feature>
<evidence type="ECO:0000313" key="2">
    <source>
        <dbReference type="EMBL" id="MBO3278203.1"/>
    </source>
</evidence>
<dbReference type="PANTHER" id="PTHR30535">
    <property type="entry name" value="VITAMIN B12-BINDING PROTEIN"/>
    <property type="match status" value="1"/>
</dbReference>
<comment type="caution">
    <text evidence="2">The sequence shown here is derived from an EMBL/GenBank/DDBJ whole genome shotgun (WGS) entry which is preliminary data.</text>
</comment>
<dbReference type="SUPFAM" id="SSF53807">
    <property type="entry name" value="Helical backbone' metal receptor"/>
    <property type="match status" value="1"/>
</dbReference>